<keyword evidence="3" id="KW-1185">Reference proteome</keyword>
<dbReference type="SUPFAM" id="SSF53474">
    <property type="entry name" value="alpha/beta-Hydrolases"/>
    <property type="match status" value="1"/>
</dbReference>
<feature type="domain" description="Fungal lipase-type" evidence="1">
    <location>
        <begin position="72"/>
        <end position="226"/>
    </location>
</feature>
<dbReference type="PANTHER" id="PTHR45856">
    <property type="entry name" value="ALPHA/BETA-HYDROLASES SUPERFAMILY PROTEIN"/>
    <property type="match status" value="1"/>
</dbReference>
<name>A0ABP8MCX1_9BACT</name>
<dbReference type="InterPro" id="IPR051218">
    <property type="entry name" value="Sec_MonoDiacylglyc_Lipase"/>
</dbReference>
<protein>
    <recommendedName>
        <fullName evidence="1">Fungal lipase-type domain-containing protein</fullName>
    </recommendedName>
</protein>
<gene>
    <name evidence="2" type="ORF">GCM10023092_01440</name>
</gene>
<evidence type="ECO:0000313" key="3">
    <source>
        <dbReference type="Proteomes" id="UP001501410"/>
    </source>
</evidence>
<accession>A0ABP8MCX1</accession>
<evidence type="ECO:0000313" key="2">
    <source>
        <dbReference type="EMBL" id="GAA4448615.1"/>
    </source>
</evidence>
<dbReference type="EMBL" id="BAABEZ010000001">
    <property type="protein sequence ID" value="GAA4448615.1"/>
    <property type="molecule type" value="Genomic_DNA"/>
</dbReference>
<dbReference type="Gene3D" id="3.40.50.1820">
    <property type="entry name" value="alpha/beta hydrolase"/>
    <property type="match status" value="1"/>
</dbReference>
<reference evidence="3" key="1">
    <citation type="journal article" date="2019" name="Int. J. Syst. Evol. Microbiol.">
        <title>The Global Catalogue of Microorganisms (GCM) 10K type strain sequencing project: providing services to taxonomists for standard genome sequencing and annotation.</title>
        <authorList>
            <consortium name="The Broad Institute Genomics Platform"/>
            <consortium name="The Broad Institute Genome Sequencing Center for Infectious Disease"/>
            <person name="Wu L."/>
            <person name="Ma J."/>
        </authorList>
    </citation>
    <scope>NUCLEOTIDE SEQUENCE [LARGE SCALE GENOMIC DNA]</scope>
    <source>
        <strain evidence="3">JCM 31921</strain>
    </source>
</reference>
<sequence length="350" mass="39327">MFSLAQTLPLRAGFDAGEYAELMYISARTGALSPDYYKHIPKPATHQLVYRSAPVGLDNLWELWGGPQQSAVISLRGTTAAALSWLANFYAGMVPANGSVQVSDSFRFDYRLAQHPRATVHVGWLLSLGFLSREILPRLDSCYRAGVRDLSIIGHSQGGALTYLLTAQLRMMQQSGAFAGMRIKSYASAGPKPGNLYFAYDYENLTRGGWAFNVVNAADWVPETPVSIQTIRDFNKTNPFAGAGSVIRKQKVPVRWALAHAYRRLDKSTRKAEKIYRRYLARTAGKIVRKSLQSFRTPVYETGMDYTRAGNYVVLMPDSAYYRRFPDSDTAVFVHHLHAPYLYLLSRYRP</sequence>
<evidence type="ECO:0000259" key="1">
    <source>
        <dbReference type="Pfam" id="PF01764"/>
    </source>
</evidence>
<organism evidence="2 3">
    <name type="scientific">Rurimicrobium arvi</name>
    <dbReference type="NCBI Taxonomy" id="2049916"/>
    <lineage>
        <taxon>Bacteria</taxon>
        <taxon>Pseudomonadati</taxon>
        <taxon>Bacteroidota</taxon>
        <taxon>Chitinophagia</taxon>
        <taxon>Chitinophagales</taxon>
        <taxon>Chitinophagaceae</taxon>
        <taxon>Rurimicrobium</taxon>
    </lineage>
</organism>
<dbReference type="PANTHER" id="PTHR45856:SF11">
    <property type="entry name" value="FUNGAL LIPASE-LIKE DOMAIN-CONTAINING PROTEIN"/>
    <property type="match status" value="1"/>
</dbReference>
<dbReference type="InterPro" id="IPR029058">
    <property type="entry name" value="AB_hydrolase_fold"/>
</dbReference>
<dbReference type="Pfam" id="PF01764">
    <property type="entry name" value="Lipase_3"/>
    <property type="match status" value="1"/>
</dbReference>
<dbReference type="Proteomes" id="UP001501410">
    <property type="component" value="Unassembled WGS sequence"/>
</dbReference>
<proteinExistence type="predicted"/>
<dbReference type="CDD" id="cd00519">
    <property type="entry name" value="Lipase_3"/>
    <property type="match status" value="1"/>
</dbReference>
<dbReference type="InterPro" id="IPR002921">
    <property type="entry name" value="Fungal_lipase-type"/>
</dbReference>
<comment type="caution">
    <text evidence="2">The sequence shown here is derived from an EMBL/GenBank/DDBJ whole genome shotgun (WGS) entry which is preliminary data.</text>
</comment>